<evidence type="ECO:0000313" key="2">
    <source>
        <dbReference type="Proteomes" id="UP000095767"/>
    </source>
</evidence>
<protein>
    <submittedName>
        <fullName evidence="1">Uncharacterized protein</fullName>
    </submittedName>
</protein>
<evidence type="ECO:0000313" key="1">
    <source>
        <dbReference type="EMBL" id="OEL13074.1"/>
    </source>
</evidence>
<reference evidence="1 2" key="1">
    <citation type="submission" date="2016-09" db="EMBL/GenBank/DDBJ databases">
        <title>The draft genome of Dichanthelium oligosanthes: A C3 panicoid grass species.</title>
        <authorList>
            <person name="Studer A.J."/>
            <person name="Schnable J.C."/>
            <person name="Brutnell T.P."/>
        </authorList>
    </citation>
    <scope>NUCLEOTIDE SEQUENCE [LARGE SCALE GENOMIC DNA]</scope>
    <source>
        <strain evidence="2">cv. Kellogg 1175</strain>
        <tissue evidence="1">Leaf</tissue>
    </source>
</reference>
<proteinExistence type="predicted"/>
<accession>A0A1E5UJM1</accession>
<name>A0A1E5UJM1_9POAL</name>
<organism evidence="1 2">
    <name type="scientific">Dichanthelium oligosanthes</name>
    <dbReference type="NCBI Taxonomy" id="888268"/>
    <lineage>
        <taxon>Eukaryota</taxon>
        <taxon>Viridiplantae</taxon>
        <taxon>Streptophyta</taxon>
        <taxon>Embryophyta</taxon>
        <taxon>Tracheophyta</taxon>
        <taxon>Spermatophyta</taxon>
        <taxon>Magnoliopsida</taxon>
        <taxon>Liliopsida</taxon>
        <taxon>Poales</taxon>
        <taxon>Poaceae</taxon>
        <taxon>PACMAD clade</taxon>
        <taxon>Panicoideae</taxon>
        <taxon>Panicodae</taxon>
        <taxon>Paniceae</taxon>
        <taxon>Dichantheliinae</taxon>
        <taxon>Dichanthelium</taxon>
    </lineage>
</organism>
<gene>
    <name evidence="1" type="ORF">BAE44_0025906</name>
</gene>
<dbReference type="OrthoDB" id="652192at2759"/>
<dbReference type="PANTHER" id="PTHR33377">
    <property type="entry name" value="OS10G0134700 PROTEIN-RELATED"/>
    <property type="match status" value="1"/>
</dbReference>
<feature type="non-terminal residue" evidence="1">
    <location>
        <position position="1"/>
    </location>
</feature>
<dbReference type="Proteomes" id="UP000095767">
    <property type="component" value="Unassembled WGS sequence"/>
</dbReference>
<dbReference type="EMBL" id="LWDX02074843">
    <property type="protein sequence ID" value="OEL13074.1"/>
    <property type="molecule type" value="Genomic_DNA"/>
</dbReference>
<dbReference type="AlphaFoldDB" id="A0A1E5UJM1"/>
<dbReference type="PANTHER" id="PTHR33377:SF50">
    <property type="entry name" value="NB-ARC DOMAIN-CONTAINING PROTEIN"/>
    <property type="match status" value="1"/>
</dbReference>
<keyword evidence="2" id="KW-1185">Reference proteome</keyword>
<sequence length="246" mass="28369">LLRTHIIIKEAEGRLITNRAMVHQLNIMRKEMYRGYVTMDSFRSHANEAKDHDVSHSFDLFKFNHANMRCRFSTNGAHRNNELQQVIQNLNNLIDDASEFNIFLKNYPPLYRQPYNMHLFIDKCVGAGARSQLGNERTLTMNRTNAMNTMNSTQSYKEHKANKFGLWTCNFGRCQQPFIYAALQTLNRPTITPLHAWCATCRSSAASSATCGHARCGAPNCTRLEPRRGQARLWPRTHPEHDLNMI</sequence>
<comment type="caution">
    <text evidence="1">The sequence shown here is derived from an EMBL/GenBank/DDBJ whole genome shotgun (WGS) entry which is preliminary data.</text>
</comment>